<name>A0A834IN31_RHYFE</name>
<reference evidence="2" key="1">
    <citation type="submission" date="2020-08" db="EMBL/GenBank/DDBJ databases">
        <title>Genome sequencing and assembly of the red palm weevil Rhynchophorus ferrugineus.</title>
        <authorList>
            <person name="Dias G.B."/>
            <person name="Bergman C.M."/>
            <person name="Manee M."/>
        </authorList>
    </citation>
    <scope>NUCLEOTIDE SEQUENCE</scope>
    <source>
        <strain evidence="2">AA-2017</strain>
        <tissue evidence="2">Whole larva</tissue>
    </source>
</reference>
<feature type="region of interest" description="Disordered" evidence="1">
    <location>
        <begin position="1"/>
        <end position="28"/>
    </location>
</feature>
<gene>
    <name evidence="2" type="ORF">GWI33_001980</name>
</gene>
<proteinExistence type="predicted"/>
<comment type="caution">
    <text evidence="2">The sequence shown here is derived from an EMBL/GenBank/DDBJ whole genome shotgun (WGS) entry which is preliminary data.</text>
</comment>
<keyword evidence="3" id="KW-1185">Reference proteome</keyword>
<evidence type="ECO:0000313" key="3">
    <source>
        <dbReference type="Proteomes" id="UP000625711"/>
    </source>
</evidence>
<accession>A0A834IN31</accession>
<protein>
    <submittedName>
        <fullName evidence="2">Uncharacterized protein</fullName>
    </submittedName>
</protein>
<dbReference type="AlphaFoldDB" id="A0A834IN31"/>
<sequence>MNPSVQKAHTRSRFTAEQKRTGMAGEEAGRDRSGILSFFPFRGGNGFCFHHGSLEPCLAATGVETDKRILSAARFDPASRRPAYFNNLDTEHKYPTT</sequence>
<organism evidence="2 3">
    <name type="scientific">Rhynchophorus ferrugineus</name>
    <name type="common">Red palm weevil</name>
    <name type="synonym">Curculio ferrugineus</name>
    <dbReference type="NCBI Taxonomy" id="354439"/>
    <lineage>
        <taxon>Eukaryota</taxon>
        <taxon>Metazoa</taxon>
        <taxon>Ecdysozoa</taxon>
        <taxon>Arthropoda</taxon>
        <taxon>Hexapoda</taxon>
        <taxon>Insecta</taxon>
        <taxon>Pterygota</taxon>
        <taxon>Neoptera</taxon>
        <taxon>Endopterygota</taxon>
        <taxon>Coleoptera</taxon>
        <taxon>Polyphaga</taxon>
        <taxon>Cucujiformia</taxon>
        <taxon>Curculionidae</taxon>
        <taxon>Dryophthorinae</taxon>
        <taxon>Rhynchophorus</taxon>
    </lineage>
</organism>
<evidence type="ECO:0000313" key="2">
    <source>
        <dbReference type="EMBL" id="KAF7282844.1"/>
    </source>
</evidence>
<evidence type="ECO:0000256" key="1">
    <source>
        <dbReference type="SAM" id="MobiDB-lite"/>
    </source>
</evidence>
<dbReference type="Proteomes" id="UP000625711">
    <property type="component" value="Unassembled WGS sequence"/>
</dbReference>
<dbReference type="EMBL" id="JAACXV010000156">
    <property type="protein sequence ID" value="KAF7282844.1"/>
    <property type="molecule type" value="Genomic_DNA"/>
</dbReference>